<dbReference type="InterPro" id="IPR026157">
    <property type="entry name" value="LZTFL1"/>
</dbReference>
<organism evidence="9 10">
    <name type="scientific">Xenoophorus captivus</name>
    <dbReference type="NCBI Taxonomy" id="1517983"/>
    <lineage>
        <taxon>Eukaryota</taxon>
        <taxon>Metazoa</taxon>
        <taxon>Chordata</taxon>
        <taxon>Craniata</taxon>
        <taxon>Vertebrata</taxon>
        <taxon>Euteleostomi</taxon>
        <taxon>Actinopterygii</taxon>
        <taxon>Neopterygii</taxon>
        <taxon>Teleostei</taxon>
        <taxon>Neoteleostei</taxon>
        <taxon>Acanthomorphata</taxon>
        <taxon>Ovalentaria</taxon>
        <taxon>Atherinomorphae</taxon>
        <taxon>Cyprinodontiformes</taxon>
        <taxon>Goodeidae</taxon>
        <taxon>Xenoophorus</taxon>
    </lineage>
</organism>
<keyword evidence="4" id="KW-0963">Cytoplasm</keyword>
<comment type="function">
    <text evidence="6">Regulates ciliary localization of the BBSome complex. Together with the BBSome complex, controls SMO ciliary trafficking and contributes to the sonic hedgehog (SHH) pathway regulation. May play a role in neurite outgrowth. May have tumor suppressor function.</text>
</comment>
<feature type="coiled-coil region" evidence="8">
    <location>
        <begin position="12"/>
        <end position="102"/>
    </location>
</feature>
<dbReference type="EMBL" id="JAHRIN010050514">
    <property type="protein sequence ID" value="MEQ2208447.1"/>
    <property type="molecule type" value="Genomic_DNA"/>
</dbReference>
<evidence type="ECO:0000256" key="6">
    <source>
        <dbReference type="ARBA" id="ARBA00024898"/>
    </source>
</evidence>
<comment type="subunit">
    <text evidence="7">Self-associates. Interacts with BBS9; the interaction mediates the association of LZTL1 with the BBsome complex and regulates BBSome ciliary trafficking.</text>
</comment>
<evidence type="ECO:0000256" key="5">
    <source>
        <dbReference type="ARBA" id="ARBA00023054"/>
    </source>
</evidence>
<evidence type="ECO:0000313" key="9">
    <source>
        <dbReference type="EMBL" id="MEQ2208447.1"/>
    </source>
</evidence>
<accession>A0ABV0RLX2</accession>
<protein>
    <recommendedName>
        <fullName evidence="3">Leucine zipper transcription factor-like protein 1</fullName>
    </recommendedName>
</protein>
<proteinExistence type="inferred from homology"/>
<keyword evidence="5 8" id="KW-0175">Coiled coil</keyword>
<dbReference type="PANTHER" id="PTHR21635:SF0">
    <property type="entry name" value="LEUCINE ZIPPER TRANSCRIPTION FACTOR-LIKE PROTEIN 1"/>
    <property type="match status" value="1"/>
</dbReference>
<evidence type="ECO:0000256" key="4">
    <source>
        <dbReference type="ARBA" id="ARBA00022490"/>
    </source>
</evidence>
<comment type="caution">
    <text evidence="9">The sequence shown here is derived from an EMBL/GenBank/DDBJ whole genome shotgun (WGS) entry which is preliminary data.</text>
</comment>
<gene>
    <name evidence="9" type="primary">LZTFL1</name>
    <name evidence="9" type="ORF">XENOCAPTIV_000201</name>
</gene>
<keyword evidence="10" id="KW-1185">Reference proteome</keyword>
<comment type="similarity">
    <text evidence="2">Belongs to the LZTFL1 family.</text>
</comment>
<evidence type="ECO:0000256" key="8">
    <source>
        <dbReference type="SAM" id="Coils"/>
    </source>
</evidence>
<comment type="subcellular location">
    <subcellularLocation>
        <location evidence="1">Cytoplasm</location>
    </subcellularLocation>
</comment>
<reference evidence="9 10" key="1">
    <citation type="submission" date="2021-06" db="EMBL/GenBank/DDBJ databases">
        <authorList>
            <person name="Palmer J.M."/>
        </authorList>
    </citation>
    <scope>NUCLEOTIDE SEQUENCE [LARGE SCALE GENOMIC DNA]</scope>
    <source>
        <strain evidence="9 10">XC_2019</strain>
        <tissue evidence="9">Muscle</tissue>
    </source>
</reference>
<evidence type="ECO:0000256" key="7">
    <source>
        <dbReference type="ARBA" id="ARBA00026004"/>
    </source>
</evidence>
<name>A0ABV0RLX2_9TELE</name>
<dbReference type="Pfam" id="PF15294">
    <property type="entry name" value="Leu_zip"/>
    <property type="match status" value="1"/>
</dbReference>
<evidence type="ECO:0000256" key="2">
    <source>
        <dbReference type="ARBA" id="ARBA00008868"/>
    </source>
</evidence>
<evidence type="ECO:0000313" key="10">
    <source>
        <dbReference type="Proteomes" id="UP001434883"/>
    </source>
</evidence>
<evidence type="ECO:0000256" key="1">
    <source>
        <dbReference type="ARBA" id="ARBA00004496"/>
    </source>
</evidence>
<sequence>MNSNWFSSLFQLSAQTKEISSLEDTVAALKEDYERSLSAKAASQKDLQENLITAKHELLRVQEQLALAEKELDKKFQQTAAYRNMKEILTKKNEQIKEIRKRLQK</sequence>
<evidence type="ECO:0000256" key="3">
    <source>
        <dbReference type="ARBA" id="ARBA00018920"/>
    </source>
</evidence>
<dbReference type="Proteomes" id="UP001434883">
    <property type="component" value="Unassembled WGS sequence"/>
</dbReference>
<dbReference type="PANTHER" id="PTHR21635">
    <property type="entry name" value="LEUCINE ZIPPER TRANSCRIPTION FACTOR LIKE"/>
    <property type="match status" value="1"/>
</dbReference>